<keyword evidence="8" id="KW-1185">Reference proteome</keyword>
<keyword evidence="5" id="KW-0804">Transcription</keyword>
<dbReference type="InterPro" id="IPR025944">
    <property type="entry name" value="Sigma_54_int_dom_CS"/>
</dbReference>
<dbReference type="InterPro" id="IPR027417">
    <property type="entry name" value="P-loop_NTPase"/>
</dbReference>
<evidence type="ECO:0000256" key="1">
    <source>
        <dbReference type="ARBA" id="ARBA00022741"/>
    </source>
</evidence>
<dbReference type="InterPro" id="IPR002078">
    <property type="entry name" value="Sigma_54_int"/>
</dbReference>
<dbReference type="InterPro" id="IPR003593">
    <property type="entry name" value="AAA+_ATPase"/>
</dbReference>
<dbReference type="Gene3D" id="3.30.450.20">
    <property type="entry name" value="PAS domain"/>
    <property type="match status" value="1"/>
</dbReference>
<accession>A0A5C7EGA4</accession>
<dbReference type="Gene3D" id="3.40.50.300">
    <property type="entry name" value="P-loop containing nucleotide triphosphate hydrolases"/>
    <property type="match status" value="1"/>
</dbReference>
<dbReference type="InParanoid" id="A0A5C7EGA4"/>
<dbReference type="GO" id="GO:0006355">
    <property type="term" value="P:regulation of DNA-templated transcription"/>
    <property type="evidence" value="ECO:0007669"/>
    <property type="project" value="InterPro"/>
</dbReference>
<dbReference type="EMBL" id="VPFL01000015">
    <property type="protein sequence ID" value="TXF11271.1"/>
    <property type="molecule type" value="Genomic_DNA"/>
</dbReference>
<name>A0A5C7EGA4_9PROT</name>
<evidence type="ECO:0000256" key="4">
    <source>
        <dbReference type="ARBA" id="ARBA00023125"/>
    </source>
</evidence>
<dbReference type="Gene3D" id="1.10.10.60">
    <property type="entry name" value="Homeodomain-like"/>
    <property type="match status" value="1"/>
</dbReference>
<dbReference type="SUPFAM" id="SSF46689">
    <property type="entry name" value="Homeodomain-like"/>
    <property type="match status" value="1"/>
</dbReference>
<sequence>MVADVSLHAAAAAIHEQAVRSLFQMFESICEGAVIVDREARIVWISDKYLALLGLAGAHQALGKPVEQVIPASLMRRVVETGEPILLDIMEFGQQSFVVTRLPLRGEDGQVTGAVGFVLYDRPQYLKPLVSKFTRLQRDLARAQRELAQRRRPKYSFSSFVGTSAASLEVKRQARRAAQLDTTVLIHGETGTGKELLAHAIHAASARSEGPFVCQHMGGIPEQVLEQELFGVAPGALAGAERRLREGKLKLAHGGTLFLDEVGDIPPALQPRLLRVLQEQAFELPGSHKIVQVDVRVIATTTYDLKRLVQEGRLRADLYYRLNVLRIDVPPLRERLEDLEALCEVLLERIAERTGLPQRELTRDALALLRAYSWPGNVRELGNVLEQVTMLAEGRRLGAEDFAHALPAAPFAYGRGGAGGNPALPRRLTEAVAECQREAIREALIAARGNKVMAARLLGISRATLYEKMAALGLASRPAGARVKFFRHRNA</sequence>
<dbReference type="SMART" id="SM00382">
    <property type="entry name" value="AAA"/>
    <property type="match status" value="1"/>
</dbReference>
<dbReference type="InterPro" id="IPR035965">
    <property type="entry name" value="PAS-like_dom_sf"/>
</dbReference>
<dbReference type="AlphaFoldDB" id="A0A5C7EGA4"/>
<dbReference type="SUPFAM" id="SSF55785">
    <property type="entry name" value="PYP-like sensor domain (PAS domain)"/>
    <property type="match status" value="1"/>
</dbReference>
<evidence type="ECO:0000256" key="2">
    <source>
        <dbReference type="ARBA" id="ARBA00022840"/>
    </source>
</evidence>
<dbReference type="PRINTS" id="PR01590">
    <property type="entry name" value="HTHFIS"/>
</dbReference>
<dbReference type="InterPro" id="IPR009057">
    <property type="entry name" value="Homeodomain-like_sf"/>
</dbReference>
<evidence type="ECO:0000313" key="7">
    <source>
        <dbReference type="EMBL" id="TXF11271.1"/>
    </source>
</evidence>
<dbReference type="PROSITE" id="PS00676">
    <property type="entry name" value="SIGMA54_INTERACT_2"/>
    <property type="match status" value="1"/>
</dbReference>
<dbReference type="SUPFAM" id="SSF52540">
    <property type="entry name" value="P-loop containing nucleoside triphosphate hydrolases"/>
    <property type="match status" value="1"/>
</dbReference>
<dbReference type="Pfam" id="PF08448">
    <property type="entry name" value="PAS_4"/>
    <property type="match status" value="1"/>
</dbReference>
<gene>
    <name evidence="7" type="ORF">FR698_11185</name>
</gene>
<dbReference type="InterPro" id="IPR025943">
    <property type="entry name" value="Sigma_54_int_dom_ATP-bd_2"/>
</dbReference>
<dbReference type="CDD" id="cd00009">
    <property type="entry name" value="AAA"/>
    <property type="match status" value="1"/>
</dbReference>
<keyword evidence="1" id="KW-0547">Nucleotide-binding</keyword>
<dbReference type="InterPro" id="IPR025662">
    <property type="entry name" value="Sigma_54_int_dom_ATP-bd_1"/>
</dbReference>
<dbReference type="PROSITE" id="PS50045">
    <property type="entry name" value="SIGMA54_INTERACT_4"/>
    <property type="match status" value="1"/>
</dbReference>
<evidence type="ECO:0000259" key="6">
    <source>
        <dbReference type="PROSITE" id="PS50045"/>
    </source>
</evidence>
<dbReference type="PANTHER" id="PTHR32071:SF99">
    <property type="entry name" value="TRANSCRIPTIONAL REGULATORY PROTEIN"/>
    <property type="match status" value="1"/>
</dbReference>
<protein>
    <submittedName>
        <fullName evidence="7">AAA domain-containing protein</fullName>
    </submittedName>
</protein>
<dbReference type="GO" id="GO:0005524">
    <property type="term" value="F:ATP binding"/>
    <property type="evidence" value="ECO:0007669"/>
    <property type="project" value="UniProtKB-KW"/>
</dbReference>
<proteinExistence type="predicted"/>
<feature type="domain" description="Sigma-54 factor interaction" evidence="6">
    <location>
        <begin position="160"/>
        <end position="390"/>
    </location>
</feature>
<comment type="caution">
    <text evidence="7">The sequence shown here is derived from an EMBL/GenBank/DDBJ whole genome shotgun (WGS) entry which is preliminary data.</text>
</comment>
<dbReference type="GO" id="GO:0043565">
    <property type="term" value="F:sequence-specific DNA binding"/>
    <property type="evidence" value="ECO:0007669"/>
    <property type="project" value="InterPro"/>
</dbReference>
<dbReference type="InterPro" id="IPR058031">
    <property type="entry name" value="AAA_lid_NorR"/>
</dbReference>
<keyword evidence="3" id="KW-0805">Transcription regulation</keyword>
<dbReference type="PANTHER" id="PTHR32071">
    <property type="entry name" value="TRANSCRIPTIONAL REGULATORY PROTEIN"/>
    <property type="match status" value="1"/>
</dbReference>
<dbReference type="Pfam" id="PF00158">
    <property type="entry name" value="Sigma54_activat"/>
    <property type="match status" value="1"/>
</dbReference>
<evidence type="ECO:0000256" key="3">
    <source>
        <dbReference type="ARBA" id="ARBA00023015"/>
    </source>
</evidence>
<dbReference type="PROSITE" id="PS00688">
    <property type="entry name" value="SIGMA54_INTERACT_3"/>
    <property type="match status" value="1"/>
</dbReference>
<dbReference type="InterPro" id="IPR002197">
    <property type="entry name" value="HTH_Fis"/>
</dbReference>
<dbReference type="RefSeq" id="WP_147800287.1">
    <property type="nucleotide sequence ID" value="NZ_VPFL01000015.1"/>
</dbReference>
<dbReference type="InterPro" id="IPR013656">
    <property type="entry name" value="PAS_4"/>
</dbReference>
<dbReference type="Pfam" id="PF02954">
    <property type="entry name" value="HTH_8"/>
    <property type="match status" value="1"/>
</dbReference>
<organism evidence="7 8">
    <name type="scientific">Pelomicrobium methylotrophicum</name>
    <dbReference type="NCBI Taxonomy" id="2602750"/>
    <lineage>
        <taxon>Bacteria</taxon>
        <taxon>Pseudomonadati</taxon>
        <taxon>Pseudomonadota</taxon>
        <taxon>Hydrogenophilia</taxon>
        <taxon>Hydrogenophilia incertae sedis</taxon>
        <taxon>Pelomicrobium</taxon>
    </lineage>
</organism>
<dbReference type="Pfam" id="PF25601">
    <property type="entry name" value="AAA_lid_14"/>
    <property type="match status" value="1"/>
</dbReference>
<keyword evidence="2" id="KW-0067">ATP-binding</keyword>
<dbReference type="Proteomes" id="UP000321201">
    <property type="component" value="Unassembled WGS sequence"/>
</dbReference>
<keyword evidence="4" id="KW-0238">DNA-binding</keyword>
<dbReference type="OrthoDB" id="9761705at2"/>
<dbReference type="PROSITE" id="PS00675">
    <property type="entry name" value="SIGMA54_INTERACT_1"/>
    <property type="match status" value="1"/>
</dbReference>
<evidence type="ECO:0000313" key="8">
    <source>
        <dbReference type="Proteomes" id="UP000321201"/>
    </source>
</evidence>
<evidence type="ECO:0000256" key="5">
    <source>
        <dbReference type="ARBA" id="ARBA00023163"/>
    </source>
</evidence>
<dbReference type="FunFam" id="3.40.50.300:FF:000006">
    <property type="entry name" value="DNA-binding transcriptional regulator NtrC"/>
    <property type="match status" value="1"/>
</dbReference>
<reference evidence="7 8" key="1">
    <citation type="submission" date="2019-08" db="EMBL/GenBank/DDBJ databases">
        <title>Pelomicrobium methylotrophicum gen. nov., sp. nov. a moderately thermophilic, facultatively anaerobic, lithoautotrophic and methylotrophic bacterium isolated from a terrestrial mud volcano.</title>
        <authorList>
            <person name="Slobodkina G.B."/>
            <person name="Merkel A.Y."/>
            <person name="Slobodkin A.I."/>
        </authorList>
    </citation>
    <scope>NUCLEOTIDE SEQUENCE [LARGE SCALE GENOMIC DNA]</scope>
    <source>
        <strain evidence="7 8">SM250</strain>
    </source>
</reference>
<dbReference type="Gene3D" id="1.10.8.60">
    <property type="match status" value="1"/>
</dbReference>